<feature type="chain" id="PRO_5047529736" evidence="2">
    <location>
        <begin position="24"/>
        <end position="371"/>
    </location>
</feature>
<evidence type="ECO:0000256" key="1">
    <source>
        <dbReference type="SAM" id="MobiDB-lite"/>
    </source>
</evidence>
<proteinExistence type="predicted"/>
<protein>
    <submittedName>
        <fullName evidence="4">Thermonuclease family protein</fullName>
    </submittedName>
</protein>
<comment type="caution">
    <text evidence="4">The sequence shown here is derived from an EMBL/GenBank/DDBJ whole genome shotgun (WGS) entry which is preliminary data.</text>
</comment>
<dbReference type="Proteomes" id="UP001205046">
    <property type="component" value="Unassembled WGS sequence"/>
</dbReference>
<evidence type="ECO:0000259" key="3">
    <source>
        <dbReference type="PROSITE" id="PS50830"/>
    </source>
</evidence>
<keyword evidence="5" id="KW-1185">Reference proteome</keyword>
<feature type="domain" description="TNase-like" evidence="3">
    <location>
        <begin position="23"/>
        <end position="155"/>
    </location>
</feature>
<gene>
    <name evidence="4" type="ORF">M3B43_01815</name>
</gene>
<evidence type="ECO:0000256" key="2">
    <source>
        <dbReference type="SAM" id="SignalP"/>
    </source>
</evidence>
<dbReference type="SUPFAM" id="SSF50199">
    <property type="entry name" value="Staphylococcal nuclease"/>
    <property type="match status" value="1"/>
</dbReference>
<dbReference type="PROSITE" id="PS50830">
    <property type="entry name" value="TNASE_3"/>
    <property type="match status" value="1"/>
</dbReference>
<reference evidence="4 5" key="1">
    <citation type="submission" date="2022-04" db="EMBL/GenBank/DDBJ databases">
        <title>Human microbiome associated bacterial genomes.</title>
        <authorList>
            <person name="Sandstrom S."/>
            <person name="Salamzade R."/>
            <person name="Kalan L.R."/>
        </authorList>
    </citation>
    <scope>NUCLEOTIDE SEQUENCE [LARGE SCALE GENOMIC DNA]</scope>
    <source>
        <strain evidence="5">p3-SID767</strain>
    </source>
</reference>
<accession>A0ABT2HN24</accession>
<dbReference type="Gene3D" id="2.40.50.90">
    <property type="match status" value="1"/>
</dbReference>
<dbReference type="PROSITE" id="PS51257">
    <property type="entry name" value="PROKAR_LIPOPROTEIN"/>
    <property type="match status" value="1"/>
</dbReference>
<dbReference type="SMART" id="SM00318">
    <property type="entry name" value="SNc"/>
    <property type="match status" value="1"/>
</dbReference>
<evidence type="ECO:0000313" key="5">
    <source>
        <dbReference type="Proteomes" id="UP001205046"/>
    </source>
</evidence>
<dbReference type="PROSITE" id="PS01123">
    <property type="entry name" value="TNASE_1"/>
    <property type="match status" value="1"/>
</dbReference>
<keyword evidence="2" id="KW-0732">Signal</keyword>
<feature type="region of interest" description="Disordered" evidence="1">
    <location>
        <begin position="256"/>
        <end position="371"/>
    </location>
</feature>
<name>A0ABT2HN24_9MICC</name>
<evidence type="ECO:0000313" key="4">
    <source>
        <dbReference type="EMBL" id="MCT1606077.1"/>
    </source>
</evidence>
<feature type="compositionally biased region" description="Low complexity" evidence="1">
    <location>
        <begin position="305"/>
        <end position="318"/>
    </location>
</feature>
<dbReference type="InterPro" id="IPR035437">
    <property type="entry name" value="SNase_OB-fold_sf"/>
</dbReference>
<organism evidence="4 5">
    <name type="scientific">Nesterenkonia massiliensis</name>
    <dbReference type="NCBI Taxonomy" id="1232429"/>
    <lineage>
        <taxon>Bacteria</taxon>
        <taxon>Bacillati</taxon>
        <taxon>Actinomycetota</taxon>
        <taxon>Actinomycetes</taxon>
        <taxon>Micrococcales</taxon>
        <taxon>Micrococcaceae</taxon>
        <taxon>Nesterenkonia</taxon>
    </lineage>
</organism>
<feature type="compositionally biased region" description="Basic and acidic residues" evidence="1">
    <location>
        <begin position="256"/>
        <end position="304"/>
    </location>
</feature>
<dbReference type="InterPro" id="IPR016071">
    <property type="entry name" value="Staphylococal_nuclease_OB-fold"/>
</dbReference>
<dbReference type="RefSeq" id="WP_260072304.1">
    <property type="nucleotide sequence ID" value="NZ_JALXMO010000003.1"/>
</dbReference>
<dbReference type="EMBL" id="JALXMO010000003">
    <property type="protein sequence ID" value="MCT1606077.1"/>
    <property type="molecule type" value="Genomic_DNA"/>
</dbReference>
<sequence length="371" mass="40425">MARRFVVGPLLLASVLIGAVACAGEPPTVIRVIDGDTLDVRVDGQDERIRLLNVDTPETKHPDKAVECLGPEATEFLQHLLPEGQVVELAFDTEKQDSYGRTLAGVFKDDVLVNAEIAREGLGVASYVAPNRRFLSEVEAAQAEAEEAGRGLFDEEIDCTVPGMIAATSTAISELPAEYPDDVEELESLIGEAAFAAGLAAALLASFDALEGAVDSPSWVIHEHKLKSARDEVGAQLETLQNWDDDVRERVAEIEEEQRLEHERRAAEEQAEAERQRLAQQEYERQVEAERQRAAQAERDRQAELQRQPQSPSHHAPAPQNPAPAPSNPSTGTSNRDNNGAPPGHVHKDAPTSYTGPRCFAPGGVYWRPCP</sequence>
<dbReference type="InterPro" id="IPR002071">
    <property type="entry name" value="Thermonucl_AS"/>
</dbReference>
<feature type="signal peptide" evidence="2">
    <location>
        <begin position="1"/>
        <end position="23"/>
    </location>
</feature>
<dbReference type="Pfam" id="PF00565">
    <property type="entry name" value="SNase"/>
    <property type="match status" value="1"/>
</dbReference>